<comment type="similarity">
    <text evidence="1 4">Belongs to the SEC5 family.</text>
</comment>
<accession>A0A7T8HEQ2</accession>
<gene>
    <name evidence="6" type="ORF">FKW44_009008</name>
</gene>
<evidence type="ECO:0000256" key="2">
    <source>
        <dbReference type="ARBA" id="ARBA00022448"/>
    </source>
</evidence>
<dbReference type="Proteomes" id="UP000595437">
    <property type="component" value="Chromosome 6"/>
</dbReference>
<dbReference type="OrthoDB" id="26242at2759"/>
<dbReference type="PANTHER" id="PTHR13043">
    <property type="entry name" value="EXOCYST COMPLEX COMPONENT SEC5"/>
    <property type="match status" value="1"/>
</dbReference>
<proteinExistence type="inferred from homology"/>
<dbReference type="AlphaFoldDB" id="A0A7T8HEQ2"/>
<dbReference type="InterPro" id="IPR029175">
    <property type="entry name" value="EXOC2/Sec5"/>
</dbReference>
<comment type="function">
    <text evidence="4">Component of the exocyst complex involved in the docking of exocytic vesicles with fusion sites on the plasma membrane.</text>
</comment>
<dbReference type="Pfam" id="PF15469">
    <property type="entry name" value="Sec5"/>
    <property type="match status" value="1"/>
</dbReference>
<evidence type="ECO:0000256" key="1">
    <source>
        <dbReference type="ARBA" id="ARBA00010578"/>
    </source>
</evidence>
<reference evidence="7" key="1">
    <citation type="submission" date="2021-01" db="EMBL/GenBank/DDBJ databases">
        <title>Caligus Genome Assembly.</title>
        <authorList>
            <person name="Gallardo-Escarate C."/>
        </authorList>
    </citation>
    <scope>NUCLEOTIDE SEQUENCE [LARGE SCALE GENOMIC DNA]</scope>
</reference>
<feature type="domain" description="Exocyst complex component EXOC2/Sec5 N-terminal" evidence="5">
    <location>
        <begin position="2"/>
        <end position="125"/>
    </location>
</feature>
<keyword evidence="3 4" id="KW-0268">Exocytosis</keyword>
<keyword evidence="7" id="KW-1185">Reference proteome</keyword>
<name>A0A7T8HEQ2_CALRO</name>
<dbReference type="GO" id="GO:0000145">
    <property type="term" value="C:exocyst"/>
    <property type="evidence" value="ECO:0007669"/>
    <property type="project" value="UniProtKB-UniRule"/>
</dbReference>
<dbReference type="GO" id="GO:0006893">
    <property type="term" value="P:Golgi to plasma membrane transport"/>
    <property type="evidence" value="ECO:0007669"/>
    <property type="project" value="UniProtKB-UniRule"/>
</dbReference>
<keyword evidence="2 4" id="KW-0813">Transport</keyword>
<dbReference type="GO" id="GO:0015031">
    <property type="term" value="P:protein transport"/>
    <property type="evidence" value="ECO:0007669"/>
    <property type="project" value="UniProtKB-KW"/>
</dbReference>
<comment type="subunit">
    <text evidence="4">Component of the exocyst complex.</text>
</comment>
<protein>
    <recommendedName>
        <fullName evidence="4">Exocyst complex component 2</fullName>
    </recommendedName>
</protein>
<evidence type="ECO:0000256" key="4">
    <source>
        <dbReference type="RuleBase" id="RU365069"/>
    </source>
</evidence>
<dbReference type="EMBL" id="CP045895">
    <property type="protein sequence ID" value="QQP48636.1"/>
    <property type="molecule type" value="Genomic_DNA"/>
</dbReference>
<evidence type="ECO:0000313" key="7">
    <source>
        <dbReference type="Proteomes" id="UP000595437"/>
    </source>
</evidence>
<evidence type="ECO:0000313" key="6">
    <source>
        <dbReference type="EMBL" id="QQP48636.1"/>
    </source>
</evidence>
<organism evidence="6 7">
    <name type="scientific">Caligus rogercresseyi</name>
    <name type="common">Sea louse</name>
    <dbReference type="NCBI Taxonomy" id="217165"/>
    <lineage>
        <taxon>Eukaryota</taxon>
        <taxon>Metazoa</taxon>
        <taxon>Ecdysozoa</taxon>
        <taxon>Arthropoda</taxon>
        <taxon>Crustacea</taxon>
        <taxon>Multicrustacea</taxon>
        <taxon>Hexanauplia</taxon>
        <taxon>Copepoda</taxon>
        <taxon>Siphonostomatoida</taxon>
        <taxon>Caligidae</taxon>
        <taxon>Caligus</taxon>
    </lineage>
</organism>
<dbReference type="InterPro" id="IPR039481">
    <property type="entry name" value="EXOC2/Sec5_N_dom"/>
</dbReference>
<evidence type="ECO:0000256" key="3">
    <source>
        <dbReference type="ARBA" id="ARBA00022483"/>
    </source>
</evidence>
<evidence type="ECO:0000259" key="5">
    <source>
        <dbReference type="Pfam" id="PF15469"/>
    </source>
</evidence>
<dbReference type="GO" id="GO:0006887">
    <property type="term" value="P:exocytosis"/>
    <property type="evidence" value="ECO:0007669"/>
    <property type="project" value="UniProtKB-KW"/>
</dbReference>
<sequence>MELKCEPIVSLVEPTMYVGKFDWARCPKPSDARDYVKEIIHNVISVHSEVERISSRQMHVKEVMLRLVEAVTEEVNRLFCSIHRMNSNGCIQAWVDINCLSLALSPFLNKNSSKYLDEASKPLLELERPGDSQIVKSCQKQFEKRMMFHLYAFQSEND</sequence>
<dbReference type="PANTHER" id="PTHR13043:SF1">
    <property type="entry name" value="EXOCYST COMPLEX COMPONENT 2"/>
    <property type="match status" value="1"/>
</dbReference>
<keyword evidence="4" id="KW-0653">Protein transport</keyword>